<proteinExistence type="predicted"/>
<dbReference type="InterPro" id="IPR051309">
    <property type="entry name" value="ABCF_ATPase"/>
</dbReference>
<dbReference type="PROSITE" id="PS00211">
    <property type="entry name" value="ABC_TRANSPORTER_1"/>
    <property type="match status" value="2"/>
</dbReference>
<dbReference type="Pfam" id="PF00005">
    <property type="entry name" value="ABC_tran"/>
    <property type="match status" value="2"/>
</dbReference>
<dbReference type="InterPro" id="IPR003593">
    <property type="entry name" value="AAA+_ATPase"/>
</dbReference>
<dbReference type="GO" id="GO:0005524">
    <property type="term" value="F:ATP binding"/>
    <property type="evidence" value="ECO:0007669"/>
    <property type="project" value="UniProtKB-KW"/>
</dbReference>
<dbReference type="InterPro" id="IPR027417">
    <property type="entry name" value="P-loop_NTPase"/>
</dbReference>
<dbReference type="Proteomes" id="UP001216390">
    <property type="component" value="Chromosome"/>
</dbReference>
<evidence type="ECO:0000259" key="4">
    <source>
        <dbReference type="PROSITE" id="PS50893"/>
    </source>
</evidence>
<evidence type="ECO:0000313" key="6">
    <source>
        <dbReference type="Proteomes" id="UP001216390"/>
    </source>
</evidence>
<evidence type="ECO:0000256" key="3">
    <source>
        <dbReference type="SAM" id="MobiDB-lite"/>
    </source>
</evidence>
<dbReference type="RefSeq" id="WP_272735506.1">
    <property type="nucleotide sequence ID" value="NZ_CP116942.1"/>
</dbReference>
<feature type="domain" description="ABC transporter" evidence="4">
    <location>
        <begin position="287"/>
        <end position="501"/>
    </location>
</feature>
<dbReference type="PROSITE" id="PS50893">
    <property type="entry name" value="ABC_TRANSPORTER_2"/>
    <property type="match status" value="2"/>
</dbReference>
<keyword evidence="6" id="KW-1185">Reference proteome</keyword>
<dbReference type="GO" id="GO:0016887">
    <property type="term" value="F:ATP hydrolysis activity"/>
    <property type="evidence" value="ECO:0007669"/>
    <property type="project" value="InterPro"/>
</dbReference>
<evidence type="ECO:0000256" key="1">
    <source>
        <dbReference type="ARBA" id="ARBA00022741"/>
    </source>
</evidence>
<sequence length="599" mass="64256">MILLDAAGLTVTRPERPLFSEVDLTLSSGDRVAVVGLNGSGKSTLLRVLTGAVVPAEGTLRRGRGARVVAVDQDRGLPAGTVRSAIGAEGEGAWAAEAVADRLGLTPLLDREGTTLSGGQATRVALARALAEVGRPGEGDDAVLLVLDEPTNHLDIDAIAWLEERLAAHRGGLLMVSHDRHVLDRVTTRILELDRGRGHVHEGGYASYLEARAERAERAATEERVRRNLARRELAWLRRGAPARTSKSKARVASATATVEARPEAPARASDDLPLHHGTPRLGDQVVELHGVGHRWDDAGPWLFRGVDLALDPRERLGLVGPNGAGKSTLVDVLAGRLDPAEGRVVRGRTAEVAVYDQSGLDVDPARRVADVVAGPHRDADWSDAALLEAFWFDADAQRAPVGLLSGGERRRLQLLLTLRARPNVLLLDEPTNDLDLDTLRVLEDFLDDWPGALVVVSHDRALLERTVDDVLVVDDATDGRRLPGGYAAWEEGRRSGRTQGRAGSAAPRADRSAPAPRTRGAAAPPSRRPPGHLHKLLKEAEGAVRRLERRRDELTGALAAGTADHTAMAEMGRDLAATEAELAAAEDTWLELAEEADR</sequence>
<accession>A0AAF0BUP8</accession>
<dbReference type="AlphaFoldDB" id="A0AAF0BUP8"/>
<dbReference type="CDD" id="cd03221">
    <property type="entry name" value="ABCF_EF-3"/>
    <property type="match status" value="2"/>
</dbReference>
<dbReference type="SUPFAM" id="SSF52540">
    <property type="entry name" value="P-loop containing nucleoside triphosphate hydrolases"/>
    <property type="match status" value="2"/>
</dbReference>
<keyword evidence="1" id="KW-0547">Nucleotide-binding</keyword>
<feature type="compositionally biased region" description="Basic and acidic residues" evidence="3">
    <location>
        <begin position="261"/>
        <end position="275"/>
    </location>
</feature>
<feature type="compositionally biased region" description="Low complexity" evidence="3">
    <location>
        <begin position="501"/>
        <end position="526"/>
    </location>
</feature>
<keyword evidence="2 5" id="KW-0067">ATP-binding</keyword>
<dbReference type="Gene3D" id="1.10.287.380">
    <property type="entry name" value="Valyl-tRNA synthetase, C-terminal domain"/>
    <property type="match status" value="1"/>
</dbReference>
<feature type="domain" description="ABC transporter" evidence="4">
    <location>
        <begin position="4"/>
        <end position="220"/>
    </location>
</feature>
<gene>
    <name evidence="5" type="ORF">PO878_15880</name>
</gene>
<protein>
    <submittedName>
        <fullName evidence="5">ABC-F family ATP-binding cassette domain-containing protein</fullName>
    </submittedName>
</protein>
<dbReference type="SMART" id="SM00382">
    <property type="entry name" value="AAA"/>
    <property type="match status" value="2"/>
</dbReference>
<evidence type="ECO:0000256" key="2">
    <source>
        <dbReference type="ARBA" id="ARBA00022840"/>
    </source>
</evidence>
<dbReference type="InterPro" id="IPR003439">
    <property type="entry name" value="ABC_transporter-like_ATP-bd"/>
</dbReference>
<feature type="region of interest" description="Disordered" evidence="3">
    <location>
        <begin position="484"/>
        <end position="535"/>
    </location>
</feature>
<organism evidence="5 6">
    <name type="scientific">Iamia majanohamensis</name>
    <dbReference type="NCBI Taxonomy" id="467976"/>
    <lineage>
        <taxon>Bacteria</taxon>
        <taxon>Bacillati</taxon>
        <taxon>Actinomycetota</taxon>
        <taxon>Acidimicrobiia</taxon>
        <taxon>Acidimicrobiales</taxon>
        <taxon>Iamiaceae</taxon>
        <taxon>Iamia</taxon>
    </lineage>
</organism>
<dbReference type="Gene3D" id="3.40.50.300">
    <property type="entry name" value="P-loop containing nucleotide triphosphate hydrolases"/>
    <property type="match status" value="2"/>
</dbReference>
<reference evidence="5" key="1">
    <citation type="submission" date="2023-01" db="EMBL/GenBank/DDBJ databases">
        <title>The diversity of Class Acidimicrobiia in South China Sea sediment environments and the proposal of Iamia marina sp. nov., a novel species of the genus Iamia.</title>
        <authorList>
            <person name="He Y."/>
            <person name="Tian X."/>
        </authorList>
    </citation>
    <scope>NUCLEOTIDE SEQUENCE</scope>
    <source>
        <strain evidence="5">DSM 19957</strain>
    </source>
</reference>
<name>A0AAF0BUP8_9ACTN</name>
<dbReference type="EMBL" id="CP116942">
    <property type="protein sequence ID" value="WCO65980.1"/>
    <property type="molecule type" value="Genomic_DNA"/>
</dbReference>
<dbReference type="KEGG" id="ima:PO878_15880"/>
<dbReference type="PANTHER" id="PTHR42855">
    <property type="entry name" value="ABC TRANSPORTER ATP-BINDING SUBUNIT"/>
    <property type="match status" value="1"/>
</dbReference>
<feature type="region of interest" description="Disordered" evidence="3">
    <location>
        <begin position="246"/>
        <end position="276"/>
    </location>
</feature>
<evidence type="ECO:0000313" key="5">
    <source>
        <dbReference type="EMBL" id="WCO65980.1"/>
    </source>
</evidence>
<dbReference type="InterPro" id="IPR037118">
    <property type="entry name" value="Val-tRNA_synth_C_sf"/>
</dbReference>
<dbReference type="InterPro" id="IPR017871">
    <property type="entry name" value="ABC_transporter-like_CS"/>
</dbReference>
<dbReference type="PANTHER" id="PTHR42855:SF1">
    <property type="entry name" value="ABC TRANSPORTER DOMAIN-CONTAINING PROTEIN"/>
    <property type="match status" value="1"/>
</dbReference>